<evidence type="ECO:0000259" key="1">
    <source>
        <dbReference type="PROSITE" id="PS51340"/>
    </source>
</evidence>
<gene>
    <name evidence="2" type="ORF">VZC37_03715</name>
</gene>
<reference evidence="2 3" key="1">
    <citation type="submission" date="2024-01" db="EMBL/GenBank/DDBJ databases">
        <title>Draft genome sequence of Gordonia sp. LSe1-13.</title>
        <authorList>
            <person name="Suphannarot A."/>
            <person name="Mingma R."/>
        </authorList>
    </citation>
    <scope>NUCLEOTIDE SEQUENCE [LARGE SCALE GENOMIC DNA]</scope>
    <source>
        <strain evidence="2 3">LSe1-13</strain>
    </source>
</reference>
<dbReference type="Gene3D" id="2.40.33.20">
    <property type="entry name" value="PK beta-barrel domain-like"/>
    <property type="match status" value="1"/>
</dbReference>
<protein>
    <submittedName>
        <fullName evidence="2">MOSC domain-containing protein</fullName>
    </submittedName>
</protein>
<dbReference type="EMBL" id="JAZDUF010000001">
    <property type="protein sequence ID" value="MEE3849421.1"/>
    <property type="molecule type" value="Genomic_DNA"/>
</dbReference>
<keyword evidence="3" id="KW-1185">Reference proteome</keyword>
<dbReference type="Proteomes" id="UP001347146">
    <property type="component" value="Unassembled WGS sequence"/>
</dbReference>
<dbReference type="PROSITE" id="PS51340">
    <property type="entry name" value="MOSC"/>
    <property type="match status" value="1"/>
</dbReference>
<dbReference type="PANTHER" id="PTHR30212:SF2">
    <property type="entry name" value="PROTEIN YIIM"/>
    <property type="match status" value="1"/>
</dbReference>
<comment type="caution">
    <text evidence="2">The sequence shown here is derived from an EMBL/GenBank/DDBJ whole genome shotgun (WGS) entry which is preliminary data.</text>
</comment>
<evidence type="ECO:0000313" key="3">
    <source>
        <dbReference type="Proteomes" id="UP001347146"/>
    </source>
</evidence>
<proteinExistence type="predicted"/>
<dbReference type="SUPFAM" id="SSF50800">
    <property type="entry name" value="PK beta-barrel domain-like"/>
    <property type="match status" value="1"/>
</dbReference>
<name>A0ABU7M9S3_9ACTN</name>
<dbReference type="Pfam" id="PF03473">
    <property type="entry name" value="MOSC"/>
    <property type="match status" value="1"/>
</dbReference>
<dbReference type="InterPro" id="IPR005302">
    <property type="entry name" value="MoCF_Sase_C"/>
</dbReference>
<organism evidence="2 3">
    <name type="scientific">Gordonia sesuvii</name>
    <dbReference type="NCBI Taxonomy" id="3116777"/>
    <lineage>
        <taxon>Bacteria</taxon>
        <taxon>Bacillati</taxon>
        <taxon>Actinomycetota</taxon>
        <taxon>Actinomycetes</taxon>
        <taxon>Mycobacteriales</taxon>
        <taxon>Gordoniaceae</taxon>
        <taxon>Gordonia</taxon>
    </lineage>
</organism>
<dbReference type="PANTHER" id="PTHR30212">
    <property type="entry name" value="PROTEIN YIIM"/>
    <property type="match status" value="1"/>
</dbReference>
<accession>A0ABU7M9S3</accession>
<sequence>MTAGSASEQVGDIGRVLAVCAADDDVVLGNVGASGIDKRPRSGRVSVTEMGLVTDHVVDTKHHGGTDQAVYAYSEREAHRWADELGRELPFGWFGENLRIDGLPITDAMVGERWEVGDDGLVLETTIPRIPCRTFAAWAGEPQWVKRFLARADTGAYLRVLHPGTVAEGDRVRVVHRPEHGVRVRHLVAGTDADGEQLTALLAEDGIAPKVQREASRKLSRV</sequence>
<feature type="domain" description="MOSC" evidence="1">
    <location>
        <begin position="39"/>
        <end position="175"/>
    </location>
</feature>
<dbReference type="InterPro" id="IPR011037">
    <property type="entry name" value="Pyrv_Knase-like_insert_dom_sf"/>
</dbReference>
<dbReference type="RefSeq" id="WP_330431053.1">
    <property type="nucleotide sequence ID" value="NZ_JAZDUF010000001.1"/>
</dbReference>
<dbReference type="InterPro" id="IPR052353">
    <property type="entry name" value="Benzoxazolinone_Detox_Enz"/>
</dbReference>
<evidence type="ECO:0000313" key="2">
    <source>
        <dbReference type="EMBL" id="MEE3849421.1"/>
    </source>
</evidence>